<evidence type="ECO:0000259" key="2">
    <source>
        <dbReference type="Pfam" id="PF20151"/>
    </source>
</evidence>
<dbReference type="EMBL" id="JBANRG010000002">
    <property type="protein sequence ID" value="KAK7470059.1"/>
    <property type="molecule type" value="Genomic_DNA"/>
</dbReference>
<sequence>MIKVFDYLLTLEKEITLIWKSKWGVAKVLYMLSKFPPFIDVPLVLWYSLTPNIPMRQCHPIYSISSWFTLFGILIAEMILMMRTIALWGRDSKVSTVLVILIILGTVTCIVVLVLFLRSLKYGPPPLSTVVGCYPTEGSIILFVDFVILILYESIMLSLTMWVGFKKFRHSGNPLIKVLYRDGIYYFIYTFLISLGNILVLVAGPPELVDLLNTFQRVMHSILSTRVILHIRHIDRNVHGGREITTSRLEAPAWVSFLKPGNFRNTNRYVVNISEIQVSMVSESRTDSCH</sequence>
<proteinExistence type="predicted"/>
<evidence type="ECO:0000313" key="3">
    <source>
        <dbReference type="EMBL" id="KAK7470059.1"/>
    </source>
</evidence>
<dbReference type="InterPro" id="IPR045340">
    <property type="entry name" value="DUF6533"/>
</dbReference>
<feature type="transmembrane region" description="Helical" evidence="1">
    <location>
        <begin position="61"/>
        <end position="82"/>
    </location>
</feature>
<keyword evidence="1" id="KW-0472">Membrane</keyword>
<evidence type="ECO:0000256" key="1">
    <source>
        <dbReference type="SAM" id="Phobius"/>
    </source>
</evidence>
<accession>A0ABR1K1Y2</accession>
<dbReference type="Pfam" id="PF20151">
    <property type="entry name" value="DUF6533"/>
    <property type="match status" value="1"/>
</dbReference>
<keyword evidence="1" id="KW-1133">Transmembrane helix</keyword>
<gene>
    <name evidence="3" type="ORF">VKT23_001497</name>
</gene>
<feature type="transmembrane region" description="Helical" evidence="1">
    <location>
        <begin position="140"/>
        <end position="163"/>
    </location>
</feature>
<organism evidence="3 4">
    <name type="scientific">Marasmiellus scandens</name>
    <dbReference type="NCBI Taxonomy" id="2682957"/>
    <lineage>
        <taxon>Eukaryota</taxon>
        <taxon>Fungi</taxon>
        <taxon>Dikarya</taxon>
        <taxon>Basidiomycota</taxon>
        <taxon>Agaricomycotina</taxon>
        <taxon>Agaricomycetes</taxon>
        <taxon>Agaricomycetidae</taxon>
        <taxon>Agaricales</taxon>
        <taxon>Marasmiineae</taxon>
        <taxon>Omphalotaceae</taxon>
        <taxon>Marasmiellus</taxon>
    </lineage>
</organism>
<feature type="transmembrane region" description="Helical" evidence="1">
    <location>
        <begin position="28"/>
        <end position="49"/>
    </location>
</feature>
<dbReference type="Proteomes" id="UP001498398">
    <property type="component" value="Unassembled WGS sequence"/>
</dbReference>
<comment type="caution">
    <text evidence="3">The sequence shown here is derived from an EMBL/GenBank/DDBJ whole genome shotgun (WGS) entry which is preliminary data.</text>
</comment>
<feature type="transmembrane region" description="Helical" evidence="1">
    <location>
        <begin position="94"/>
        <end position="120"/>
    </location>
</feature>
<keyword evidence="4" id="KW-1185">Reference proteome</keyword>
<name>A0ABR1K1Y2_9AGAR</name>
<protein>
    <recommendedName>
        <fullName evidence="2">DUF6533 domain-containing protein</fullName>
    </recommendedName>
</protein>
<reference evidence="3 4" key="1">
    <citation type="submission" date="2024-01" db="EMBL/GenBank/DDBJ databases">
        <title>A draft genome for the cacao thread blight pathogen Marasmiellus scandens.</title>
        <authorList>
            <person name="Baruah I.K."/>
            <person name="Leung J."/>
            <person name="Bukari Y."/>
            <person name="Amoako-Attah I."/>
            <person name="Meinhardt L.W."/>
            <person name="Bailey B.A."/>
            <person name="Cohen S.P."/>
        </authorList>
    </citation>
    <scope>NUCLEOTIDE SEQUENCE [LARGE SCALE GENOMIC DNA]</scope>
    <source>
        <strain evidence="3 4">GH-19</strain>
    </source>
</reference>
<feature type="transmembrane region" description="Helical" evidence="1">
    <location>
        <begin position="184"/>
        <end position="204"/>
    </location>
</feature>
<feature type="domain" description="DUF6533" evidence="2">
    <location>
        <begin position="4"/>
        <end position="38"/>
    </location>
</feature>
<evidence type="ECO:0000313" key="4">
    <source>
        <dbReference type="Proteomes" id="UP001498398"/>
    </source>
</evidence>
<keyword evidence="1" id="KW-0812">Transmembrane</keyword>